<dbReference type="EMBL" id="BAAAYX010000012">
    <property type="protein sequence ID" value="GAA3707748.1"/>
    <property type="molecule type" value="Genomic_DNA"/>
</dbReference>
<name>A0ABP7DML3_9ACTN</name>
<accession>A0ABP7DML3</accession>
<dbReference type="Proteomes" id="UP001500051">
    <property type="component" value="Unassembled WGS sequence"/>
</dbReference>
<sequence>MNPLGPVWRCGGWSEDVVVQPVEPGDHVVRTGSYRFGTEIGVWNLIRVR</sequence>
<evidence type="ECO:0000313" key="2">
    <source>
        <dbReference type="Proteomes" id="UP001500051"/>
    </source>
</evidence>
<gene>
    <name evidence="1" type="ORF">GCM10022204_27110</name>
</gene>
<reference evidence="2" key="1">
    <citation type="journal article" date="2019" name="Int. J. Syst. Evol. Microbiol.">
        <title>The Global Catalogue of Microorganisms (GCM) 10K type strain sequencing project: providing services to taxonomists for standard genome sequencing and annotation.</title>
        <authorList>
            <consortium name="The Broad Institute Genomics Platform"/>
            <consortium name="The Broad Institute Genome Sequencing Center for Infectious Disease"/>
            <person name="Wu L."/>
            <person name="Ma J."/>
        </authorList>
    </citation>
    <scope>NUCLEOTIDE SEQUENCE [LARGE SCALE GENOMIC DNA]</scope>
    <source>
        <strain evidence="2">JCM 16548</strain>
    </source>
</reference>
<comment type="caution">
    <text evidence="1">The sequence shown here is derived from an EMBL/GenBank/DDBJ whole genome shotgun (WGS) entry which is preliminary data.</text>
</comment>
<keyword evidence="2" id="KW-1185">Reference proteome</keyword>
<organism evidence="1 2">
    <name type="scientific">Microlunatus aurantiacus</name>
    <dbReference type="NCBI Taxonomy" id="446786"/>
    <lineage>
        <taxon>Bacteria</taxon>
        <taxon>Bacillati</taxon>
        <taxon>Actinomycetota</taxon>
        <taxon>Actinomycetes</taxon>
        <taxon>Propionibacteriales</taxon>
        <taxon>Propionibacteriaceae</taxon>
        <taxon>Microlunatus</taxon>
    </lineage>
</organism>
<proteinExistence type="predicted"/>
<protein>
    <submittedName>
        <fullName evidence="1">Uncharacterized protein</fullName>
    </submittedName>
</protein>
<evidence type="ECO:0000313" key="1">
    <source>
        <dbReference type="EMBL" id="GAA3707748.1"/>
    </source>
</evidence>